<comment type="caution">
    <text evidence="1">The sequence shown here is derived from an EMBL/GenBank/DDBJ whole genome shotgun (WGS) entry which is preliminary data.</text>
</comment>
<accession>A0ACB7CEH3</accession>
<evidence type="ECO:0000313" key="2">
    <source>
        <dbReference type="Proteomes" id="UP000768646"/>
    </source>
</evidence>
<gene>
    <name evidence="1" type="ORF">PORY_000825</name>
</gene>
<protein>
    <submittedName>
        <fullName evidence="1">Uncharacterized protein</fullName>
    </submittedName>
</protein>
<dbReference type="Proteomes" id="UP000768646">
    <property type="component" value="Unassembled WGS sequence"/>
</dbReference>
<reference evidence="1 2" key="1">
    <citation type="journal article" date="2021" name="Commun. Biol.">
        <title>Genomic insights into the host specific adaptation of the Pneumocystis genus.</title>
        <authorList>
            <person name="Cisse O.H."/>
            <person name="Ma L."/>
            <person name="Dekker J.P."/>
            <person name="Khil P.P."/>
            <person name="Youn J.-H."/>
            <person name="Brenchley J.M."/>
            <person name="Blair R."/>
            <person name="Pahar B."/>
            <person name="Chabe M."/>
            <person name="Van Rompay K.K.A."/>
            <person name="Keesler R."/>
            <person name="Sukura A."/>
            <person name="Hirsch V."/>
            <person name="Kutty G."/>
            <person name="Liu Y."/>
            <person name="Peng L."/>
            <person name="Chen J."/>
            <person name="Song J."/>
            <person name="Weissenbacher-Lang C."/>
            <person name="Xu J."/>
            <person name="Upham N.S."/>
            <person name="Stajich J.E."/>
            <person name="Cuomo C.A."/>
            <person name="Cushion M.T."/>
            <person name="Kovacs J.A."/>
        </authorList>
    </citation>
    <scope>NUCLEOTIDE SEQUENCE [LARGE SCALE GENOMIC DNA]</scope>
    <source>
        <strain evidence="1 2">RABM</strain>
    </source>
</reference>
<proteinExistence type="predicted"/>
<keyword evidence="2" id="KW-1185">Reference proteome</keyword>
<dbReference type="EMBL" id="JABTEG010000002">
    <property type="protein sequence ID" value="KAG4305915.1"/>
    <property type="molecule type" value="Genomic_DNA"/>
</dbReference>
<name>A0ACB7CEH3_9ASCO</name>
<organism evidence="1 2">
    <name type="scientific">Pneumocystis oryctolagi</name>
    <dbReference type="NCBI Taxonomy" id="42067"/>
    <lineage>
        <taxon>Eukaryota</taxon>
        <taxon>Fungi</taxon>
        <taxon>Dikarya</taxon>
        <taxon>Ascomycota</taxon>
        <taxon>Taphrinomycotina</taxon>
        <taxon>Pneumocystomycetes</taxon>
        <taxon>Pneumocystaceae</taxon>
        <taxon>Pneumocystis</taxon>
    </lineage>
</organism>
<sequence length="1973" mass="226660">MSTTKAFSNSLREMINYLDSSEDLYDKSYKKNIYFIKVKNFYGDNFKKHFSNLNLIIDSLKKKENQIKVQDCIYHNSKKLLDLNNFKSYCEYIEEKRKISYTDSLFTTIKHIILSTDNEINIQNDLVNILGYDNLDFITLIIQNIESLKNKLLHIDNQYNLEKDSVILPKDKDIERFFTKAKQKEIDVFQHNKSSIFSLENLLYKNSETYPNVYGSLSSENSLSVFGTKFCLPPGSTRDISSLYEEIIVQPPNQKIERTNKKLVSIEEMDDLCAKSFKEYQTLNYIQSLIYPVAYGTNENMLICAPTGTGKTDIAILAIMQVISQFSRPSPHEQPRFKDFKVDKNEFKVIYVAPMKALASEIVRKIKKRLSWINIQVRELTGDMQLKKSEVISTQILVTTPEKWDIITRKSSGDTELIQKVKLLILDEIHMLHDERGTVIETLVARTQRYVESNQTMIRIIGLSATLPNYVDVAKFLGVNCYRGLFYFSNQFRSVPLEQHFLGVKGKPGSKLSSDNIDLATYEKVIQLVKNNHQVMVFTHARKETIKTARALLNSALNDGYEDLFNPSNHIQYPFFKKDISKSKNKEMRDLLEKCFGIHNAGMLKSDRNMIEKYFSSGIIKVLCCTATLAWGVNLPAYAVIIKGTQIYDPQKGAFVDLSILDVLQIFGRAGRPPYENRGIGYIITSNDKLSHYVSSITQQHPIESRFMEKLTDNLNAEISLGTVTNIEEAISWLSYTYFYIRMKKNPLVYGLTYEQILNDPQIYEKRKELIVSAAKKLYKTQMIIFNKKTGFLSPKDLGRIASNYYISQQSIESFNLSLKSKMTETEIFSILSRSSEFSQIKYRGWIYNMHVYIVLTYIENENEELKQLLEGKCHYQIKVDSIDSTPGKVNILLQSYISNASIEDPALVSDSNYIATNSSRICRALFEIALSRNWISALTILNVCKSLERKIWPYEHPLSQFNLPSKILEKLEAHNTAKNIEEMKAMSKIELGMLVHHIRLGTIIFNYINKFPLLKIDADIFPLAKKILRIQLTIQPNFIWDNIFHNPIEFFWIYVENSDSTELLHSTHLLLSKKKNEQTILNFTILLPDIIPSQIFIWGTSDRWLKAETVTPISLNNVIFPEESNSVTELLDLQPLPISALNNPVLEEIYSRKFIFFNAIQTQIFHTLYHTSENVLIGAPTGSGKTIAAELSLWWAFKTKPSFKVVYIAPMKALVRERVEDWTTRLINPLKKKLVELTGDTSPESKEIQEANIIVTTPEKWDGISRGWKKRKYVQEISLIIIDEIHLLGSDRGPVLEVIVSRMNYIAAQNKSHIRIVGLTTAITNAYDLADWLGIKENGLYNFRHSVRPVPLKIYIDGFPGRKYCQRMASMNKPAFSAILDHSPDKPVLIFVSSRRQTRLTSQDLISYCGLEENPKRFLHISDHKLDMVLSQVKDESLKNTLGFGIGLHHAGLTEQDRKLSEELFINNKIQILIATSTLAWGVNTPAHLVIIKGTEFFDAKTQGYKDMDLTDVLQMLGRAGRPQFDTTGVAKIFVQDKKKSFYKHFLHTGFPVESSLHKVLTDHISAEIVNETICSEQDAVEYLTWTYFFRRIFKNPTYYGLPDNSSENMNIYLSKMINTSIDELITSSCVYRDENGILKATVFGSIASYYYMSHKTIRNLLSKIKIEINFKSCLKLLSEATEFDELSVRHNEASYIKNRIATNLSKDIINKEISQKLPFKGEEMSLPMWDPHVKTFLLIQAHLKHFNLPIIDYVTDTISILDQSIRILQAYIDVSAELGYLDVCLEFISLMQCIKHARWPESSELSILPGVNCENAVNLQQISQTKLEFLPKKSRNDLEKLGSLLKVPKEKISEFINVSKTIPLITVKISQKEKSILNISITRDSKPYRSDYTIYTPKFPKPQKEGWYVLCASYTSNEIHILKRLIMSTHTHGILNTNITIPETIYGRTIDIIVISDAFCIKKIHNITLIS</sequence>
<evidence type="ECO:0000313" key="1">
    <source>
        <dbReference type="EMBL" id="KAG4305915.1"/>
    </source>
</evidence>